<feature type="transmembrane region" description="Helical" evidence="6">
    <location>
        <begin position="126"/>
        <end position="147"/>
    </location>
</feature>
<evidence type="ECO:0000256" key="2">
    <source>
        <dbReference type="ARBA" id="ARBA00022692"/>
    </source>
</evidence>
<evidence type="ECO:0000256" key="5">
    <source>
        <dbReference type="ARBA" id="ARBA00023251"/>
    </source>
</evidence>
<reference evidence="9" key="1">
    <citation type="journal article" date="2019" name="Int. J. Syst. Evol. Microbiol.">
        <title>The Global Catalogue of Microorganisms (GCM) 10K type strain sequencing project: providing services to taxonomists for standard genome sequencing and annotation.</title>
        <authorList>
            <consortium name="The Broad Institute Genomics Platform"/>
            <consortium name="The Broad Institute Genome Sequencing Center for Infectious Disease"/>
            <person name="Wu L."/>
            <person name="Ma J."/>
        </authorList>
    </citation>
    <scope>NUCLEOTIDE SEQUENCE [LARGE SCALE GENOMIC DNA]</scope>
    <source>
        <strain evidence="9">JCM 17130</strain>
    </source>
</reference>
<name>A0ABW4L7S4_9MICO</name>
<gene>
    <name evidence="8" type="ORF">ACFSE6_17210</name>
</gene>
<feature type="transmembrane region" description="Helical" evidence="6">
    <location>
        <begin position="42"/>
        <end position="59"/>
    </location>
</feature>
<feature type="transmembrane region" description="Helical" evidence="6">
    <location>
        <begin position="186"/>
        <end position="205"/>
    </location>
</feature>
<comment type="subcellular location">
    <subcellularLocation>
        <location evidence="1">Membrane</location>
        <topology evidence="1">Multi-pass membrane protein</topology>
    </subcellularLocation>
</comment>
<proteinExistence type="predicted"/>
<dbReference type="Pfam" id="PF12698">
    <property type="entry name" value="ABC2_membrane_3"/>
    <property type="match status" value="1"/>
</dbReference>
<evidence type="ECO:0000256" key="1">
    <source>
        <dbReference type="ARBA" id="ARBA00004141"/>
    </source>
</evidence>
<evidence type="ECO:0000256" key="6">
    <source>
        <dbReference type="SAM" id="Phobius"/>
    </source>
</evidence>
<accession>A0ABW4L7S4</accession>
<evidence type="ECO:0000256" key="3">
    <source>
        <dbReference type="ARBA" id="ARBA00022989"/>
    </source>
</evidence>
<dbReference type="Proteomes" id="UP001597277">
    <property type="component" value="Unassembled WGS sequence"/>
</dbReference>
<keyword evidence="5" id="KW-0046">Antibiotic resistance</keyword>
<evidence type="ECO:0000313" key="8">
    <source>
        <dbReference type="EMBL" id="MFD1719586.1"/>
    </source>
</evidence>
<organism evidence="8 9">
    <name type="scientific">Georgenia deserti</name>
    <dbReference type="NCBI Taxonomy" id="2093781"/>
    <lineage>
        <taxon>Bacteria</taxon>
        <taxon>Bacillati</taxon>
        <taxon>Actinomycetota</taxon>
        <taxon>Actinomycetes</taxon>
        <taxon>Micrococcales</taxon>
        <taxon>Bogoriellaceae</taxon>
        <taxon>Georgenia</taxon>
    </lineage>
</organism>
<comment type="caution">
    <text evidence="8">The sequence shown here is derived from an EMBL/GenBank/DDBJ whole genome shotgun (WGS) entry which is preliminary data.</text>
</comment>
<dbReference type="PANTHER" id="PTHR43229">
    <property type="entry name" value="NODULATION PROTEIN J"/>
    <property type="match status" value="1"/>
</dbReference>
<dbReference type="PANTHER" id="PTHR43229:SF2">
    <property type="entry name" value="NODULATION PROTEIN J"/>
    <property type="match status" value="1"/>
</dbReference>
<dbReference type="RefSeq" id="WP_388010183.1">
    <property type="nucleotide sequence ID" value="NZ_JBHUEE010000011.1"/>
</dbReference>
<keyword evidence="2 6" id="KW-0812">Transmembrane</keyword>
<keyword evidence="9" id="KW-1185">Reference proteome</keyword>
<dbReference type="InterPro" id="IPR051784">
    <property type="entry name" value="Nod_factor_ABC_transporter"/>
</dbReference>
<evidence type="ECO:0000313" key="9">
    <source>
        <dbReference type="Proteomes" id="UP001597277"/>
    </source>
</evidence>
<dbReference type="EMBL" id="JBHUEE010000011">
    <property type="protein sequence ID" value="MFD1719586.1"/>
    <property type="molecule type" value="Genomic_DNA"/>
</dbReference>
<dbReference type="InterPro" id="IPR000412">
    <property type="entry name" value="ABC_2_transport"/>
</dbReference>
<evidence type="ECO:0000259" key="7">
    <source>
        <dbReference type="Pfam" id="PF12698"/>
    </source>
</evidence>
<sequence>MTTHTQHHGPGPIRERRTGGPLGLMALAVLTELRASLRTPEFAVGAVAIPLVLYAMFGLPNESTLPGGTSVRLAMLVSIAAYGVVSLAIFVFGEDVAGDRGRGWARTLAATPLQTRTYLAGKVGDAVVLAVLIVTALSLLAAFAGGVELDAGSWLALGATMVSAVLLFSPLGFAIAYLARPRAAAVVANLIFLPLAFASGFFFPLGELPDVIGTIAEVLPTFHFGQLAYRVVMPDGDVEFWSDTATRPLWIHAVWVLGYAVVLGAAALLAARREAVTRRG</sequence>
<feature type="transmembrane region" description="Helical" evidence="6">
    <location>
        <begin position="249"/>
        <end position="271"/>
    </location>
</feature>
<keyword evidence="3 6" id="KW-1133">Transmembrane helix</keyword>
<feature type="transmembrane region" description="Helical" evidence="6">
    <location>
        <begin position="71"/>
        <end position="92"/>
    </location>
</feature>
<evidence type="ECO:0000256" key="4">
    <source>
        <dbReference type="ARBA" id="ARBA00023136"/>
    </source>
</evidence>
<feature type="transmembrane region" description="Helical" evidence="6">
    <location>
        <begin position="153"/>
        <end position="179"/>
    </location>
</feature>
<dbReference type="PIRSF" id="PIRSF006648">
    <property type="entry name" value="DrrB"/>
    <property type="match status" value="1"/>
</dbReference>
<feature type="domain" description="ABC-2 type transporter transmembrane" evidence="7">
    <location>
        <begin position="76"/>
        <end position="269"/>
    </location>
</feature>
<protein>
    <submittedName>
        <fullName evidence="8">ABC transporter permease</fullName>
    </submittedName>
</protein>
<dbReference type="InterPro" id="IPR013525">
    <property type="entry name" value="ABC2_TM"/>
</dbReference>
<keyword evidence="4 6" id="KW-0472">Membrane</keyword>